<dbReference type="NCBIfam" id="TIGR02683">
    <property type="entry name" value="upstrm_HI1419"/>
    <property type="match status" value="1"/>
</dbReference>
<accession>A0A839HGR4</accession>
<dbReference type="EMBL" id="JABVCQ010000013">
    <property type="protein sequence ID" value="MBB1126089.1"/>
    <property type="molecule type" value="Genomic_DNA"/>
</dbReference>
<name>A0A839HGR4_9GAMM</name>
<dbReference type="AlphaFoldDB" id="A0A839HGR4"/>
<gene>
    <name evidence="1" type="ORF">HUK38_07580</name>
</gene>
<proteinExistence type="predicted"/>
<sequence>MLKIKYTQEFSTWLNNIKDGLIKRRLARRLEKMQNGYLGDIKPVGNGVFEMREHFGPGWRMYYVQRGSILIIMLGGGDKSTQETDIAKAINLAMRIKADHYE</sequence>
<dbReference type="PANTHER" id="PTHR41791">
    <property type="entry name" value="SSL7039 PROTEIN"/>
    <property type="match status" value="1"/>
</dbReference>
<dbReference type="InterPro" id="IPR009241">
    <property type="entry name" value="HigB-like"/>
</dbReference>
<dbReference type="RefSeq" id="WP_182583713.1">
    <property type="nucleotide sequence ID" value="NZ_JABVCQ010000013.1"/>
</dbReference>
<evidence type="ECO:0000313" key="2">
    <source>
        <dbReference type="Proteomes" id="UP000548632"/>
    </source>
</evidence>
<evidence type="ECO:0000313" key="1">
    <source>
        <dbReference type="EMBL" id="MBB1126089.1"/>
    </source>
</evidence>
<organism evidence="1 2">
    <name type="scientific">Thiospirillum jenense</name>
    <dbReference type="NCBI Taxonomy" id="1653858"/>
    <lineage>
        <taxon>Bacteria</taxon>
        <taxon>Pseudomonadati</taxon>
        <taxon>Pseudomonadota</taxon>
        <taxon>Gammaproteobacteria</taxon>
        <taxon>Chromatiales</taxon>
        <taxon>Chromatiaceae</taxon>
        <taxon>Thiospirillum</taxon>
    </lineage>
</organism>
<comment type="caution">
    <text evidence="1">The sequence shown here is derived from an EMBL/GenBank/DDBJ whole genome shotgun (WGS) entry which is preliminary data.</text>
</comment>
<dbReference type="PANTHER" id="PTHR41791:SF1">
    <property type="entry name" value="SSL7039 PROTEIN"/>
    <property type="match status" value="1"/>
</dbReference>
<dbReference type="Pfam" id="PF05973">
    <property type="entry name" value="Gp49"/>
    <property type="match status" value="1"/>
</dbReference>
<dbReference type="PIRSF" id="PIRSF028744">
    <property type="entry name" value="Addict_mod_HI1419"/>
    <property type="match status" value="1"/>
</dbReference>
<dbReference type="Proteomes" id="UP000548632">
    <property type="component" value="Unassembled WGS sequence"/>
</dbReference>
<dbReference type="InterPro" id="IPR014056">
    <property type="entry name" value="TypeIITA-like_toxin_pred"/>
</dbReference>
<reference evidence="1 2" key="1">
    <citation type="journal article" date="2020" name="Arch. Microbiol.">
        <title>The genome sequence of the giant phototrophic gammaproteobacterium Thiospirillum jenense gives insight into its physiological properties and phylogenetic relationships.</title>
        <authorList>
            <person name="Imhoff J.F."/>
            <person name="Meyer T.E."/>
            <person name="Kyndt J.A."/>
        </authorList>
    </citation>
    <scope>NUCLEOTIDE SEQUENCE [LARGE SCALE GENOMIC DNA]</scope>
    <source>
        <strain evidence="1 2">DSM 216</strain>
    </source>
</reference>
<protein>
    <submittedName>
        <fullName evidence="1">Type II toxin-antitoxin system RelE/ParE family toxin</fullName>
    </submittedName>
</protein>
<keyword evidence="2" id="KW-1185">Reference proteome</keyword>